<dbReference type="EMBL" id="RYUN01000009">
    <property type="protein sequence ID" value="RYQ19702.1"/>
    <property type="molecule type" value="Genomic_DNA"/>
</dbReference>
<name>A0A4Q5A819_9BIFI</name>
<dbReference type="Proteomes" id="UP000294221">
    <property type="component" value="Unassembled WGS sequence"/>
</dbReference>
<evidence type="ECO:0000313" key="3">
    <source>
        <dbReference type="Proteomes" id="UP000294221"/>
    </source>
</evidence>
<accession>A0A4Q5A819</accession>
<comment type="caution">
    <text evidence="2">The sequence shown here is derived from an EMBL/GenBank/DDBJ whole genome shotgun (WGS) entry which is preliminary data.</text>
</comment>
<evidence type="ECO:0000256" key="1">
    <source>
        <dbReference type="SAM" id="MobiDB-lite"/>
    </source>
</evidence>
<proteinExistence type="predicted"/>
<evidence type="ECO:0000313" key="2">
    <source>
        <dbReference type="EMBL" id="RYQ19702.1"/>
    </source>
</evidence>
<sequence length="107" mass="11479">MLLDVPLGGHSHAGRLDGHGHAMRIAPTQPHVGWNGRVGPTISTAAMLLENDCAPDENAPCTMSHAQPHATSTPTNEARKVTRTNTSAFVFMNTTRRGFTVSDVMMD</sequence>
<feature type="region of interest" description="Disordered" evidence="1">
    <location>
        <begin position="59"/>
        <end position="81"/>
    </location>
</feature>
<gene>
    <name evidence="2" type="ORF">PG2054B_1459</name>
</gene>
<reference evidence="2 3" key="1">
    <citation type="submission" date="2018-12" db="EMBL/GenBank/DDBJ databases">
        <title>Unveiling genomic diversity among members of the Bifidobacterium pseudolongum species, a widely distributed gut commensal of the animal kingdom.</title>
        <authorList>
            <person name="Lugli G.A."/>
            <person name="Duranti S."/>
            <person name="Albert K."/>
            <person name="Mancabelli L."/>
            <person name="Napoli S."/>
            <person name="Viappiani A."/>
            <person name="Anzalone R."/>
            <person name="Longhi G."/>
            <person name="Milani C."/>
            <person name="Turroni F."/>
            <person name="Alessandri G."/>
            <person name="Sela D.A."/>
            <person name="Van Sinderen D."/>
            <person name="Ventura M."/>
        </authorList>
    </citation>
    <scope>NUCLEOTIDE SEQUENCE [LARGE SCALE GENOMIC DNA]</scope>
    <source>
        <strain evidence="2 3">2054B</strain>
    </source>
</reference>
<organism evidence="2 3">
    <name type="scientific">Bifidobacterium pseudolongum subsp. pseudolongum</name>
    <dbReference type="NCBI Taxonomy" id="31954"/>
    <lineage>
        <taxon>Bacteria</taxon>
        <taxon>Bacillati</taxon>
        <taxon>Actinomycetota</taxon>
        <taxon>Actinomycetes</taxon>
        <taxon>Bifidobacteriales</taxon>
        <taxon>Bifidobacteriaceae</taxon>
        <taxon>Bifidobacterium</taxon>
    </lineage>
</organism>
<protein>
    <submittedName>
        <fullName evidence="2">Uncharacterized protein</fullName>
    </submittedName>
</protein>
<dbReference type="AlphaFoldDB" id="A0A4Q5A819"/>